<dbReference type="Proteomes" id="UP000324767">
    <property type="component" value="Unassembled WGS sequence"/>
</dbReference>
<dbReference type="EMBL" id="VXIT01000002">
    <property type="protein sequence ID" value="KAA6415219.1"/>
    <property type="molecule type" value="Genomic_DNA"/>
</dbReference>
<accession>A0A5M8PZH5</accession>
<evidence type="ECO:0000259" key="8">
    <source>
        <dbReference type="PROSITE" id="PS50162"/>
    </source>
</evidence>
<dbReference type="GO" id="GO:0008821">
    <property type="term" value="F:crossover junction DNA endonuclease activity"/>
    <property type="evidence" value="ECO:0007669"/>
    <property type="project" value="TreeGrafter"/>
</dbReference>
<comment type="subcellular location">
    <subcellularLocation>
        <location evidence="1">Nucleus</location>
    </subcellularLocation>
</comment>
<keyword evidence="2" id="KW-0547">Nucleotide-binding</keyword>
<dbReference type="SUPFAM" id="SSF52540">
    <property type="entry name" value="P-loop containing nucleoside triphosphate hydrolases"/>
    <property type="match status" value="1"/>
</dbReference>
<evidence type="ECO:0000256" key="3">
    <source>
        <dbReference type="ARBA" id="ARBA00022763"/>
    </source>
</evidence>
<dbReference type="GO" id="GO:0005657">
    <property type="term" value="C:replication fork"/>
    <property type="evidence" value="ECO:0007669"/>
    <property type="project" value="TreeGrafter"/>
</dbReference>
<organism evidence="9 10">
    <name type="scientific">Lasallia pustulata</name>
    <dbReference type="NCBI Taxonomy" id="136370"/>
    <lineage>
        <taxon>Eukaryota</taxon>
        <taxon>Fungi</taxon>
        <taxon>Dikarya</taxon>
        <taxon>Ascomycota</taxon>
        <taxon>Pezizomycotina</taxon>
        <taxon>Lecanoromycetes</taxon>
        <taxon>OSLEUM clade</taxon>
        <taxon>Umbilicariomycetidae</taxon>
        <taxon>Umbilicariales</taxon>
        <taxon>Umbilicariaceae</taxon>
        <taxon>Lasallia</taxon>
    </lineage>
</organism>
<dbReference type="GO" id="GO:0000400">
    <property type="term" value="F:four-way junction DNA binding"/>
    <property type="evidence" value="ECO:0007669"/>
    <property type="project" value="TreeGrafter"/>
</dbReference>
<evidence type="ECO:0000256" key="7">
    <source>
        <dbReference type="SAM" id="MobiDB-lite"/>
    </source>
</evidence>
<evidence type="ECO:0000256" key="1">
    <source>
        <dbReference type="ARBA" id="ARBA00004123"/>
    </source>
</evidence>
<feature type="region of interest" description="Disordered" evidence="7">
    <location>
        <begin position="336"/>
        <end position="397"/>
    </location>
</feature>
<proteinExistence type="predicted"/>
<dbReference type="PRINTS" id="PR01874">
    <property type="entry name" value="DNAREPAIRADA"/>
</dbReference>
<keyword evidence="4" id="KW-0067">ATP-binding</keyword>
<evidence type="ECO:0000313" key="9">
    <source>
        <dbReference type="EMBL" id="KAA6415219.1"/>
    </source>
</evidence>
<name>A0A5M8PZH5_9LECA</name>
<dbReference type="PROSITE" id="PS50162">
    <property type="entry name" value="RECA_2"/>
    <property type="match status" value="1"/>
</dbReference>
<dbReference type="GO" id="GO:0007131">
    <property type="term" value="P:reciprocal meiotic recombination"/>
    <property type="evidence" value="ECO:0007669"/>
    <property type="project" value="TreeGrafter"/>
</dbReference>
<dbReference type="OrthoDB" id="5957327at2759"/>
<evidence type="ECO:0000256" key="2">
    <source>
        <dbReference type="ARBA" id="ARBA00022741"/>
    </source>
</evidence>
<evidence type="ECO:0000256" key="6">
    <source>
        <dbReference type="ARBA" id="ARBA00023242"/>
    </source>
</evidence>
<dbReference type="CDD" id="cd01393">
    <property type="entry name" value="RecA-like"/>
    <property type="match status" value="1"/>
</dbReference>
<feature type="domain" description="RecA family profile 1" evidence="8">
    <location>
        <begin position="33"/>
        <end position="243"/>
    </location>
</feature>
<reference evidence="9 10" key="1">
    <citation type="submission" date="2019-09" db="EMBL/GenBank/DDBJ databases">
        <title>The hologenome of the rock-dwelling lichen Lasallia pustulata.</title>
        <authorList>
            <person name="Greshake Tzovaras B."/>
            <person name="Segers F."/>
            <person name="Bicker A."/>
            <person name="Dal Grande F."/>
            <person name="Otte J."/>
            <person name="Hankeln T."/>
            <person name="Schmitt I."/>
            <person name="Ebersberger I."/>
        </authorList>
    </citation>
    <scope>NUCLEOTIDE SEQUENCE [LARGE SCALE GENOMIC DNA]</scope>
    <source>
        <strain evidence="9">A1-1</strain>
    </source>
</reference>
<protein>
    <submittedName>
        <fullName evidence="9">P-loop containing nucleoside triphosphate hydrolase</fullName>
    </submittedName>
</protein>
<feature type="compositionally biased region" description="Acidic residues" evidence="7">
    <location>
        <begin position="359"/>
        <end position="374"/>
    </location>
</feature>
<dbReference type="PANTHER" id="PTHR46239">
    <property type="entry name" value="DNA REPAIR PROTEIN RAD51 HOMOLOG 3 RAD51C"/>
    <property type="match status" value="1"/>
</dbReference>
<comment type="caution">
    <text evidence="9">The sequence shown here is derived from an EMBL/GenBank/DDBJ whole genome shotgun (WGS) entry which is preliminary data.</text>
</comment>
<keyword evidence="5" id="KW-0234">DNA repair</keyword>
<dbReference type="GO" id="GO:0140664">
    <property type="term" value="F:ATP-dependent DNA damage sensor activity"/>
    <property type="evidence" value="ECO:0007669"/>
    <property type="project" value="InterPro"/>
</dbReference>
<keyword evidence="3" id="KW-0227">DNA damage</keyword>
<dbReference type="GO" id="GO:0033065">
    <property type="term" value="C:Rad51C-XRCC3 complex"/>
    <property type="evidence" value="ECO:0007669"/>
    <property type="project" value="TreeGrafter"/>
</dbReference>
<dbReference type="InterPro" id="IPR052093">
    <property type="entry name" value="HR_Repair_Mediator"/>
</dbReference>
<dbReference type="InterPro" id="IPR020588">
    <property type="entry name" value="RecA_ATP-bd"/>
</dbReference>
<dbReference type="GO" id="GO:0000707">
    <property type="term" value="P:meiotic DNA recombinase assembly"/>
    <property type="evidence" value="ECO:0007669"/>
    <property type="project" value="TreeGrafter"/>
</dbReference>
<gene>
    <name evidence="9" type="ORF">FRX48_01972</name>
</gene>
<evidence type="ECO:0000256" key="5">
    <source>
        <dbReference type="ARBA" id="ARBA00023204"/>
    </source>
</evidence>
<sequence length="413" mass="43961">MAEQDVSNFSSPLSHRLPTVSASQALHNLTSSRSKAISTGLKRLDALLQGREPTLSSQSALPGGLSRSQVTEVYGPPGVGKTTFAMQTCASALHAGNAVVWVDAAQVLVGSRLKDVLAGLRLPDDHGPPSSPAVARSMEDVLDQFHHFTCPTLPHLLALLTHPSPSFPPENTSLIIVDSISTLFATAFPRAIDSFDSNQTSAKKNDAVQWAASRRWSVMGDLISKLGKLAATRYLTILLTSQTATRVRADTGAVLHPSISGTAWDGGISNRIVLYRDWLTLQEGDGSSQGKEVRGARFAGVVKASGVLYSGLGRVVPFTVEKYGLQELEISADSAEPGAASIISAPPLKRKRDQIADSQSEDEDAGSEEEFGWADDDHPLVPEDFTEEHLDSTNGAHDTLFSVGAEAAEDIKS</sequence>
<feature type="compositionally biased region" description="Basic and acidic residues" evidence="7">
    <location>
        <begin position="375"/>
        <end position="391"/>
    </location>
</feature>
<dbReference type="GO" id="GO:0033063">
    <property type="term" value="C:Rad51B-Rad51C-Rad51D-XRCC2 complex"/>
    <property type="evidence" value="ECO:0007669"/>
    <property type="project" value="TreeGrafter"/>
</dbReference>
<dbReference type="Gene3D" id="3.40.50.300">
    <property type="entry name" value="P-loop containing nucleotide triphosphate hydrolases"/>
    <property type="match status" value="1"/>
</dbReference>
<dbReference type="PANTHER" id="PTHR46239:SF1">
    <property type="entry name" value="DNA REPAIR PROTEIN RAD51 HOMOLOG 3"/>
    <property type="match status" value="1"/>
</dbReference>
<dbReference type="AlphaFoldDB" id="A0A5M8PZH5"/>
<evidence type="ECO:0000256" key="4">
    <source>
        <dbReference type="ARBA" id="ARBA00022840"/>
    </source>
</evidence>
<dbReference type="GO" id="GO:0005524">
    <property type="term" value="F:ATP binding"/>
    <property type="evidence" value="ECO:0007669"/>
    <property type="project" value="UniProtKB-KW"/>
</dbReference>
<keyword evidence="6" id="KW-0539">Nucleus</keyword>
<evidence type="ECO:0000313" key="10">
    <source>
        <dbReference type="Proteomes" id="UP000324767"/>
    </source>
</evidence>
<dbReference type="InterPro" id="IPR027417">
    <property type="entry name" value="P-loop_NTPase"/>
</dbReference>
<keyword evidence="9" id="KW-0378">Hydrolase</keyword>